<dbReference type="CDD" id="cd14744">
    <property type="entry name" value="PAAR_CT_2"/>
    <property type="match status" value="1"/>
</dbReference>
<evidence type="ECO:0000313" key="3">
    <source>
        <dbReference type="Proteomes" id="UP000494174"/>
    </source>
</evidence>
<dbReference type="InterPro" id="IPR008727">
    <property type="entry name" value="PAAR_motif"/>
</dbReference>
<dbReference type="AlphaFoldDB" id="A0A6P2RBW9"/>
<dbReference type="Pfam" id="PF05488">
    <property type="entry name" value="PAAR_motif"/>
    <property type="match status" value="1"/>
</dbReference>
<gene>
    <name evidence="2" type="ORF">BLA15945_06541</name>
</gene>
<evidence type="ECO:0000313" key="2">
    <source>
        <dbReference type="EMBL" id="VWC32690.1"/>
    </source>
</evidence>
<dbReference type="InterPro" id="IPR057562">
    <property type="entry name" value="Tli3-like_dom"/>
</dbReference>
<accession>A0A6P2RBW9</accession>
<reference evidence="2 3" key="1">
    <citation type="submission" date="2019-09" db="EMBL/GenBank/DDBJ databases">
        <authorList>
            <person name="Depoorter E."/>
        </authorList>
    </citation>
    <scope>NUCLEOTIDE SEQUENCE [LARGE SCALE GENOMIC DNA]</scope>
    <source>
        <strain evidence="2">R-15945</strain>
    </source>
</reference>
<dbReference type="Pfam" id="PF24316">
    <property type="entry name" value="Tli3"/>
    <property type="match status" value="1"/>
</dbReference>
<name>A0A6P2RBW9_BURL3</name>
<dbReference type="Proteomes" id="UP000494174">
    <property type="component" value="Unassembled WGS sequence"/>
</dbReference>
<feature type="domain" description="Tli3-like" evidence="1">
    <location>
        <begin position="2"/>
        <end position="67"/>
    </location>
</feature>
<dbReference type="EMBL" id="CABVPU010000035">
    <property type="protein sequence ID" value="VWC32690.1"/>
    <property type="molecule type" value="Genomic_DNA"/>
</dbReference>
<sequence length="238" mass="26222">MNIVLPLAYPPRAICGNGEKGCVVPLWCSTDGGMTFSVMNYMDHSFNPAEDSRNYSVFVTKDKLYVAKKWGDDDAYVVVSPMVPGIDLSKPYPPGVRGEALPHQSDQAFSQSFALPPARIESPAMHLSNRPTRMHRYYRSEVHRLSPCMERTNMKRPICVGDATTHGGVVKTASSTFDLDGRKVALLHDVVSCPEHGDNPIMECAEGYSEGGRKWVVHRCRTRCGSQVIASSTGMKIA</sequence>
<protein>
    <submittedName>
        <fullName evidence="2">PAAR repeat-containing protein</fullName>
    </submittedName>
</protein>
<proteinExistence type="predicted"/>
<organism evidence="2 3">
    <name type="scientific">Burkholderia lata (strain ATCC 17760 / DSM 23089 / LMG 22485 / NCIMB 9086 / R18194 / 383)</name>
    <dbReference type="NCBI Taxonomy" id="482957"/>
    <lineage>
        <taxon>Bacteria</taxon>
        <taxon>Pseudomonadati</taxon>
        <taxon>Pseudomonadota</taxon>
        <taxon>Betaproteobacteria</taxon>
        <taxon>Burkholderiales</taxon>
        <taxon>Burkholderiaceae</taxon>
        <taxon>Burkholderia</taxon>
        <taxon>Burkholderia cepacia complex</taxon>
    </lineage>
</organism>
<evidence type="ECO:0000259" key="1">
    <source>
        <dbReference type="Pfam" id="PF24316"/>
    </source>
</evidence>